<reference evidence="1 3" key="1">
    <citation type="submission" date="2018-09" db="EMBL/GenBank/DDBJ databases">
        <title>Murine metabolic-syndrome-specific gut microbial biobank.</title>
        <authorList>
            <person name="Liu C."/>
        </authorList>
    </citation>
    <scope>NUCLEOTIDE SEQUENCE [LARGE SCALE GENOMIC DNA]</scope>
    <source>
        <strain evidence="1 3">8-P5</strain>
    </source>
</reference>
<organism evidence="1 3">
    <name type="scientific">Parabacteroides distasonis</name>
    <dbReference type="NCBI Taxonomy" id="823"/>
    <lineage>
        <taxon>Bacteria</taxon>
        <taxon>Pseudomonadati</taxon>
        <taxon>Bacteroidota</taxon>
        <taxon>Bacteroidia</taxon>
        <taxon>Bacteroidales</taxon>
        <taxon>Tannerellaceae</taxon>
        <taxon>Parabacteroides</taxon>
    </lineage>
</organism>
<sequence>MDFSSVISINSFHDTVGANKVIITGRKGAFLVNKYKIKRNPPYIKPSLPKDLRFLKASFSRFLRTYSSSTIRCMIIHQLLEDHATDGGRSFNG</sequence>
<dbReference type="OrthoDB" id="9870009at2"/>
<evidence type="ECO:0000313" key="4">
    <source>
        <dbReference type="Proteomes" id="UP000310032"/>
    </source>
</evidence>
<name>A0A3L7ZNR9_PARDI</name>
<dbReference type="EMBL" id="SRYM01000018">
    <property type="protein sequence ID" value="TGY58275.1"/>
    <property type="molecule type" value="Genomic_DNA"/>
</dbReference>
<dbReference type="EMBL" id="RAYI01000033">
    <property type="protein sequence ID" value="RLT72552.1"/>
    <property type="molecule type" value="Genomic_DNA"/>
</dbReference>
<gene>
    <name evidence="1" type="ORF">D7V78_15055</name>
    <name evidence="2" type="ORF">E5342_08245</name>
</gene>
<reference evidence="2 4" key="2">
    <citation type="submission" date="2019-04" db="EMBL/GenBank/DDBJ databases">
        <title>Microbes associate with the intestines of laboratory mice.</title>
        <authorList>
            <person name="Navarre W."/>
            <person name="Wong E."/>
            <person name="Huang K."/>
            <person name="Tropini C."/>
            <person name="Ng K."/>
            <person name="Yu B."/>
        </authorList>
    </citation>
    <scope>NUCLEOTIDE SEQUENCE [LARGE SCALE GENOMIC DNA]</scope>
    <source>
        <strain evidence="2 4">NM39_I3</strain>
    </source>
</reference>
<evidence type="ECO:0000313" key="2">
    <source>
        <dbReference type="EMBL" id="TGY58275.1"/>
    </source>
</evidence>
<evidence type="ECO:0000313" key="3">
    <source>
        <dbReference type="Proteomes" id="UP000278164"/>
    </source>
</evidence>
<dbReference type="AlphaFoldDB" id="A0A3L7ZNR9"/>
<comment type="caution">
    <text evidence="1">The sequence shown here is derived from an EMBL/GenBank/DDBJ whole genome shotgun (WGS) entry which is preliminary data.</text>
</comment>
<evidence type="ECO:0000313" key="1">
    <source>
        <dbReference type="EMBL" id="RLT72552.1"/>
    </source>
</evidence>
<dbReference type="Proteomes" id="UP000278164">
    <property type="component" value="Unassembled WGS sequence"/>
</dbReference>
<accession>A0A3L7ZNR9</accession>
<dbReference type="Proteomes" id="UP000310032">
    <property type="component" value="Unassembled WGS sequence"/>
</dbReference>
<proteinExistence type="predicted"/>
<protein>
    <submittedName>
        <fullName evidence="1">Uncharacterized protein</fullName>
    </submittedName>
</protein>